<dbReference type="EnsemblProtists" id="EOD34727">
    <property type="protein sequence ID" value="EOD34727"/>
    <property type="gene ID" value="EMIHUDRAFT_363321"/>
</dbReference>
<reference evidence="3" key="1">
    <citation type="journal article" date="2013" name="Nature">
        <title>Pan genome of the phytoplankton Emiliania underpins its global distribution.</title>
        <authorList>
            <person name="Read B.A."/>
            <person name="Kegel J."/>
            <person name="Klute M.J."/>
            <person name="Kuo A."/>
            <person name="Lefebvre S.C."/>
            <person name="Maumus F."/>
            <person name="Mayer C."/>
            <person name="Miller J."/>
            <person name="Monier A."/>
            <person name="Salamov A."/>
            <person name="Young J."/>
            <person name="Aguilar M."/>
            <person name="Claverie J.M."/>
            <person name="Frickenhaus S."/>
            <person name="Gonzalez K."/>
            <person name="Herman E.K."/>
            <person name="Lin Y.C."/>
            <person name="Napier J."/>
            <person name="Ogata H."/>
            <person name="Sarno A.F."/>
            <person name="Shmutz J."/>
            <person name="Schroeder D."/>
            <person name="de Vargas C."/>
            <person name="Verret F."/>
            <person name="von Dassow P."/>
            <person name="Valentin K."/>
            <person name="Van de Peer Y."/>
            <person name="Wheeler G."/>
            <person name="Dacks J.B."/>
            <person name="Delwiche C.F."/>
            <person name="Dyhrman S.T."/>
            <person name="Glockner G."/>
            <person name="John U."/>
            <person name="Richards T."/>
            <person name="Worden A.Z."/>
            <person name="Zhang X."/>
            <person name="Grigoriev I.V."/>
            <person name="Allen A.E."/>
            <person name="Bidle K."/>
            <person name="Borodovsky M."/>
            <person name="Bowler C."/>
            <person name="Brownlee C."/>
            <person name="Cock J.M."/>
            <person name="Elias M."/>
            <person name="Gladyshev V.N."/>
            <person name="Groth M."/>
            <person name="Guda C."/>
            <person name="Hadaegh A."/>
            <person name="Iglesias-Rodriguez M.D."/>
            <person name="Jenkins J."/>
            <person name="Jones B.M."/>
            <person name="Lawson T."/>
            <person name="Leese F."/>
            <person name="Lindquist E."/>
            <person name="Lobanov A."/>
            <person name="Lomsadze A."/>
            <person name="Malik S.B."/>
            <person name="Marsh M.E."/>
            <person name="Mackinder L."/>
            <person name="Mock T."/>
            <person name="Mueller-Roeber B."/>
            <person name="Pagarete A."/>
            <person name="Parker M."/>
            <person name="Probert I."/>
            <person name="Quesneville H."/>
            <person name="Raines C."/>
            <person name="Rensing S.A."/>
            <person name="Riano-Pachon D.M."/>
            <person name="Richier S."/>
            <person name="Rokitta S."/>
            <person name="Shiraiwa Y."/>
            <person name="Soanes D.M."/>
            <person name="van der Giezen M."/>
            <person name="Wahlund T.M."/>
            <person name="Williams B."/>
            <person name="Wilson W."/>
            <person name="Wolfe G."/>
            <person name="Wurch L.L."/>
        </authorList>
    </citation>
    <scope>NUCLEOTIDE SEQUENCE</scope>
</reference>
<protein>
    <recommendedName>
        <fullName evidence="1">FAS1 domain-containing protein</fullName>
    </recommendedName>
</protein>
<dbReference type="Gene3D" id="2.30.180.10">
    <property type="entry name" value="FAS1 domain"/>
    <property type="match status" value="1"/>
</dbReference>
<dbReference type="eggNOG" id="KOG1437">
    <property type="taxonomic scope" value="Eukaryota"/>
</dbReference>
<evidence type="ECO:0000313" key="3">
    <source>
        <dbReference type="Proteomes" id="UP000013827"/>
    </source>
</evidence>
<dbReference type="GO" id="GO:0005615">
    <property type="term" value="C:extracellular space"/>
    <property type="evidence" value="ECO:0007669"/>
    <property type="project" value="TreeGrafter"/>
</dbReference>
<dbReference type="AlphaFoldDB" id="A0A0D3KG42"/>
<evidence type="ECO:0000313" key="2">
    <source>
        <dbReference type="EnsemblProtists" id="EOD34727"/>
    </source>
</evidence>
<dbReference type="GeneID" id="17279997"/>
<dbReference type="InterPro" id="IPR050904">
    <property type="entry name" value="Adhesion/Biosynth-related"/>
</dbReference>
<dbReference type="HOGENOM" id="CLU_031281_4_2_1"/>
<dbReference type="PANTHER" id="PTHR10900:SF77">
    <property type="entry name" value="FI19380P1"/>
    <property type="match status" value="1"/>
</dbReference>
<dbReference type="InterPro" id="IPR000782">
    <property type="entry name" value="FAS1_domain"/>
</dbReference>
<dbReference type="Pfam" id="PF02469">
    <property type="entry name" value="Fasciclin"/>
    <property type="match status" value="1"/>
</dbReference>
<dbReference type="InterPro" id="IPR036378">
    <property type="entry name" value="FAS1_dom_sf"/>
</dbReference>
<organism evidence="2 3">
    <name type="scientific">Emiliania huxleyi (strain CCMP1516)</name>
    <dbReference type="NCBI Taxonomy" id="280463"/>
    <lineage>
        <taxon>Eukaryota</taxon>
        <taxon>Haptista</taxon>
        <taxon>Haptophyta</taxon>
        <taxon>Prymnesiophyceae</taxon>
        <taxon>Isochrysidales</taxon>
        <taxon>Noelaerhabdaceae</taxon>
        <taxon>Emiliania</taxon>
    </lineage>
</organism>
<accession>A0A0D3KG42</accession>
<reference evidence="2" key="2">
    <citation type="submission" date="2024-10" db="UniProtKB">
        <authorList>
            <consortium name="EnsemblProtists"/>
        </authorList>
    </citation>
    <scope>IDENTIFICATION</scope>
</reference>
<sequence length="159" mass="15564">MSIAQVACDPSLDATVGTLCAAVGASSAVADALSNSGSYTVFAPTNGAFAALDQTFLQSVLADDATVTALLQKHALGSEVPASVALTLENSAQTTLNGEDITVDGSTGSVLVTPSILGGPSTVISADVQTSNGVIHVVDKVLALAALVPPPSPPPPAAP</sequence>
<dbReference type="PROSITE" id="PS50213">
    <property type="entry name" value="FAS1"/>
    <property type="match status" value="1"/>
</dbReference>
<evidence type="ECO:0000259" key="1">
    <source>
        <dbReference type="PROSITE" id="PS50213"/>
    </source>
</evidence>
<name>A0A0D3KG42_EMIH1</name>
<dbReference type="PaxDb" id="2903-EOD34727"/>
<keyword evidence="3" id="KW-1185">Reference proteome</keyword>
<dbReference type="SUPFAM" id="SSF82153">
    <property type="entry name" value="FAS1 domain"/>
    <property type="match status" value="1"/>
</dbReference>
<dbReference type="STRING" id="2903.R1DI59"/>
<dbReference type="SMART" id="SM00554">
    <property type="entry name" value="FAS1"/>
    <property type="match status" value="1"/>
</dbReference>
<dbReference type="PANTHER" id="PTHR10900">
    <property type="entry name" value="PERIOSTIN-RELATED"/>
    <property type="match status" value="1"/>
</dbReference>
<proteinExistence type="predicted"/>
<dbReference type="KEGG" id="ehx:EMIHUDRAFT_363321"/>
<dbReference type="Proteomes" id="UP000013827">
    <property type="component" value="Unassembled WGS sequence"/>
</dbReference>
<feature type="domain" description="FAS1" evidence="1">
    <location>
        <begin position="1"/>
        <end position="142"/>
    </location>
</feature>
<dbReference type="RefSeq" id="XP_005787156.1">
    <property type="nucleotide sequence ID" value="XM_005787099.1"/>
</dbReference>